<sequence length="376" mass="38800">MALDTKTFDTLVSEFAANVQGRASALIDFAVGSILRAVGEAASLVVLWLQGLVLQVLALTRFATSTGPDAESWAADFGFAKIAATYATGSVTFARFTTGRRAVIYPATLAQTADGSQTYAVVADTAHPAWSATDGAYVVEANAPSVAVPVQALAAGAAGNAAAGRVSVIVGQGIPYIDTATNATQFVGGADIEGDEAFRARFVLWFNSLSKATGTALDYAIGQVQSGLKWKLVENQNLDGSPRPGYLYAVVDDGSGDPPDGLLDAVRAAMAGVRALSIQYAAFPPEVLGADVSLIVEVDAAFDPGEVQAAVRDAVLAYLGGLNLGQALRWTKLVQIAYDAAPGGVTNVRTILVNGQMRDLEAGDEQVIRAGTVVVG</sequence>
<evidence type="ECO:0000259" key="1">
    <source>
        <dbReference type="Pfam" id="PF04865"/>
    </source>
</evidence>
<dbReference type="PANTHER" id="PTHR37829">
    <property type="entry name" value="PHAGE-LIKE ELEMENT PBSX PROTEIN XKDT"/>
    <property type="match status" value="1"/>
</dbReference>
<dbReference type="InterPro" id="IPR052399">
    <property type="entry name" value="Phage_Baseplate_Assmbl_Protein"/>
</dbReference>
<dbReference type="OrthoDB" id="7012887at2"/>
<keyword evidence="4" id="KW-1185">Reference proteome</keyword>
<proteinExistence type="predicted"/>
<feature type="domain" description="Baseplate protein J-like barrel" evidence="1">
    <location>
        <begin position="103"/>
        <end position="189"/>
    </location>
</feature>
<dbReference type="AlphaFoldDB" id="A0A1Y6D060"/>
<protein>
    <submittedName>
        <fullName evidence="3">Uncharacterized phage protein gp47/JayE</fullName>
    </submittedName>
</protein>
<dbReference type="Proteomes" id="UP000192923">
    <property type="component" value="Unassembled WGS sequence"/>
</dbReference>
<accession>A0A1Y6D060</accession>
<dbReference type="Pfam" id="PF04865">
    <property type="entry name" value="Baseplate_J"/>
    <property type="match status" value="1"/>
</dbReference>
<gene>
    <name evidence="3" type="ORF">SAMN02949497_3407</name>
</gene>
<reference evidence="3 4" key="1">
    <citation type="submission" date="2016-12" db="EMBL/GenBank/DDBJ databases">
        <authorList>
            <person name="Song W.-J."/>
            <person name="Kurnit D.M."/>
        </authorList>
    </citation>
    <scope>NUCLEOTIDE SEQUENCE [LARGE SCALE GENOMIC DNA]</scope>
    <source>
        <strain evidence="3 4">175</strain>
    </source>
</reference>
<dbReference type="Pfam" id="PF26079">
    <property type="entry name" value="Baseplate_J_C"/>
    <property type="match status" value="1"/>
</dbReference>
<dbReference type="PANTHER" id="PTHR37829:SF3">
    <property type="entry name" value="PROTEIN JAYE-RELATED"/>
    <property type="match status" value="1"/>
</dbReference>
<evidence type="ECO:0000313" key="4">
    <source>
        <dbReference type="Proteomes" id="UP000192923"/>
    </source>
</evidence>
<organism evidence="3 4">
    <name type="scientific">Methylomagnum ishizawai</name>
    <dbReference type="NCBI Taxonomy" id="1760988"/>
    <lineage>
        <taxon>Bacteria</taxon>
        <taxon>Pseudomonadati</taxon>
        <taxon>Pseudomonadota</taxon>
        <taxon>Gammaproteobacteria</taxon>
        <taxon>Methylococcales</taxon>
        <taxon>Methylococcaceae</taxon>
        <taxon>Methylomagnum</taxon>
    </lineage>
</organism>
<dbReference type="STRING" id="1760988.SAMN02949497_3407"/>
<dbReference type="RefSeq" id="WP_085214749.1">
    <property type="nucleotide sequence ID" value="NZ_FXAM01000001.1"/>
</dbReference>
<dbReference type="EMBL" id="FXAM01000001">
    <property type="protein sequence ID" value="SMF96027.1"/>
    <property type="molecule type" value="Genomic_DNA"/>
</dbReference>
<feature type="domain" description="Baseplate J-like C-terminal" evidence="2">
    <location>
        <begin position="291"/>
        <end position="375"/>
    </location>
</feature>
<name>A0A1Y6D060_9GAMM</name>
<dbReference type="InterPro" id="IPR006949">
    <property type="entry name" value="Barrel_Baseplate_J-like"/>
</dbReference>
<evidence type="ECO:0000313" key="3">
    <source>
        <dbReference type="EMBL" id="SMF96027.1"/>
    </source>
</evidence>
<evidence type="ECO:0000259" key="2">
    <source>
        <dbReference type="Pfam" id="PF26079"/>
    </source>
</evidence>
<dbReference type="InterPro" id="IPR058530">
    <property type="entry name" value="Baseplate_J-like_C"/>
</dbReference>